<feature type="non-terminal residue" evidence="1">
    <location>
        <position position="1"/>
    </location>
</feature>
<sequence>PNETNIFNLFRALNDLVCEEMALLSLEKTRSN</sequence>
<proteinExistence type="predicted"/>
<gene>
    <name evidence="1" type="ORF">S01H4_22530</name>
</gene>
<reference evidence="1" key="1">
    <citation type="journal article" date="2014" name="Front. Microbiol.">
        <title>High frequency of phylogenetically diverse reductive dehalogenase-homologous genes in deep subseafloor sedimentary metagenomes.</title>
        <authorList>
            <person name="Kawai M."/>
            <person name="Futagami T."/>
            <person name="Toyoda A."/>
            <person name="Takaki Y."/>
            <person name="Nishi S."/>
            <person name="Hori S."/>
            <person name="Arai W."/>
            <person name="Tsubouchi T."/>
            <person name="Morono Y."/>
            <person name="Uchiyama I."/>
            <person name="Ito T."/>
            <person name="Fujiyama A."/>
            <person name="Inagaki F."/>
            <person name="Takami H."/>
        </authorList>
    </citation>
    <scope>NUCLEOTIDE SEQUENCE</scope>
    <source>
        <strain evidence="1">Expedition CK06-06</strain>
    </source>
</reference>
<dbReference type="EMBL" id="BART01010341">
    <property type="protein sequence ID" value="GAG88049.1"/>
    <property type="molecule type" value="Genomic_DNA"/>
</dbReference>
<evidence type="ECO:0000313" key="1">
    <source>
        <dbReference type="EMBL" id="GAG88049.1"/>
    </source>
</evidence>
<dbReference type="AlphaFoldDB" id="X1AXW9"/>
<organism evidence="1">
    <name type="scientific">marine sediment metagenome</name>
    <dbReference type="NCBI Taxonomy" id="412755"/>
    <lineage>
        <taxon>unclassified sequences</taxon>
        <taxon>metagenomes</taxon>
        <taxon>ecological metagenomes</taxon>
    </lineage>
</organism>
<accession>X1AXW9</accession>
<comment type="caution">
    <text evidence="1">The sequence shown here is derived from an EMBL/GenBank/DDBJ whole genome shotgun (WGS) entry which is preliminary data.</text>
</comment>
<protein>
    <submittedName>
        <fullName evidence="1">Uncharacterized protein</fullName>
    </submittedName>
</protein>
<name>X1AXW9_9ZZZZ</name>